<dbReference type="RefSeq" id="XP_025472075.1">
    <property type="nucleotide sequence ID" value="XM_025606246.1"/>
</dbReference>
<gene>
    <name evidence="2" type="ORF">BO94DRAFT_224775</name>
</gene>
<comment type="caution">
    <text evidence="2">The sequence shown here is derived from an EMBL/GenBank/DDBJ whole genome shotgun (WGS) entry which is preliminary data.</text>
</comment>
<name>A0A317X9U6_9EURO</name>
<sequence>MQHPSSSSPCSSSYHPRPCLFLPCYILRLCIRNWDPRQKRLAFCMIWTLLVRSSLLLLYSSWFAFGDLLVSLGNGPVEFRGGSKEQQT</sequence>
<evidence type="ECO:0000313" key="3">
    <source>
        <dbReference type="Proteomes" id="UP000246702"/>
    </source>
</evidence>
<dbReference type="EMBL" id="MSFK01000003">
    <property type="protein sequence ID" value="PWY95314.1"/>
    <property type="molecule type" value="Genomic_DNA"/>
</dbReference>
<evidence type="ECO:0000256" key="1">
    <source>
        <dbReference type="SAM" id="Phobius"/>
    </source>
</evidence>
<protein>
    <submittedName>
        <fullName evidence="2">Uncharacterized protein</fullName>
    </submittedName>
</protein>
<keyword evidence="3" id="KW-1185">Reference proteome</keyword>
<keyword evidence="1" id="KW-0812">Transmembrane</keyword>
<evidence type="ECO:0000313" key="2">
    <source>
        <dbReference type="EMBL" id="PWY95314.1"/>
    </source>
</evidence>
<dbReference type="Proteomes" id="UP000246702">
    <property type="component" value="Unassembled WGS sequence"/>
</dbReference>
<accession>A0A317X9U6</accession>
<proteinExistence type="predicted"/>
<organism evidence="2 3">
    <name type="scientific">Aspergillus sclerotioniger CBS 115572</name>
    <dbReference type="NCBI Taxonomy" id="1450535"/>
    <lineage>
        <taxon>Eukaryota</taxon>
        <taxon>Fungi</taxon>
        <taxon>Dikarya</taxon>
        <taxon>Ascomycota</taxon>
        <taxon>Pezizomycotina</taxon>
        <taxon>Eurotiomycetes</taxon>
        <taxon>Eurotiomycetidae</taxon>
        <taxon>Eurotiales</taxon>
        <taxon>Aspergillaceae</taxon>
        <taxon>Aspergillus</taxon>
        <taxon>Aspergillus subgen. Circumdati</taxon>
    </lineage>
</organism>
<keyword evidence="1" id="KW-1133">Transmembrane helix</keyword>
<dbReference type="GeneID" id="37108389"/>
<feature type="transmembrane region" description="Helical" evidence="1">
    <location>
        <begin position="41"/>
        <end position="65"/>
    </location>
</feature>
<reference evidence="2 3" key="1">
    <citation type="submission" date="2016-12" db="EMBL/GenBank/DDBJ databases">
        <title>The genomes of Aspergillus section Nigri reveals drivers in fungal speciation.</title>
        <authorList>
            <consortium name="DOE Joint Genome Institute"/>
            <person name="Vesth T.C."/>
            <person name="Nybo J."/>
            <person name="Theobald S."/>
            <person name="Brandl J."/>
            <person name="Frisvad J.C."/>
            <person name="Nielsen K.F."/>
            <person name="Lyhne E.K."/>
            <person name="Kogle M.E."/>
            <person name="Kuo A."/>
            <person name="Riley R."/>
            <person name="Clum A."/>
            <person name="Nolan M."/>
            <person name="Lipzen A."/>
            <person name="Salamov A."/>
            <person name="Henrissat B."/>
            <person name="Wiebenga A."/>
            <person name="De Vries R.P."/>
            <person name="Grigoriev I.V."/>
            <person name="Mortensen U.H."/>
            <person name="Andersen M.R."/>
            <person name="Baker S.E."/>
        </authorList>
    </citation>
    <scope>NUCLEOTIDE SEQUENCE [LARGE SCALE GENOMIC DNA]</scope>
    <source>
        <strain evidence="2 3">CBS 115572</strain>
    </source>
</reference>
<keyword evidence="1" id="KW-0472">Membrane</keyword>
<dbReference type="AlphaFoldDB" id="A0A317X9U6"/>